<protein>
    <recommendedName>
        <fullName evidence="2">Heterokaryon incompatibility domain-containing protein</fullName>
    </recommendedName>
</protein>
<evidence type="ECO:0000259" key="2">
    <source>
        <dbReference type="Pfam" id="PF06985"/>
    </source>
</evidence>
<organism evidence="3 4">
    <name type="scientific">Phascolomyces articulosus</name>
    <dbReference type="NCBI Taxonomy" id="60185"/>
    <lineage>
        <taxon>Eukaryota</taxon>
        <taxon>Fungi</taxon>
        <taxon>Fungi incertae sedis</taxon>
        <taxon>Mucoromycota</taxon>
        <taxon>Mucoromycotina</taxon>
        <taxon>Mucoromycetes</taxon>
        <taxon>Mucorales</taxon>
        <taxon>Lichtheimiaceae</taxon>
        <taxon>Phascolomyces</taxon>
    </lineage>
</organism>
<feature type="compositionally biased region" description="Acidic residues" evidence="1">
    <location>
        <begin position="149"/>
        <end position="167"/>
    </location>
</feature>
<evidence type="ECO:0000256" key="1">
    <source>
        <dbReference type="SAM" id="MobiDB-lite"/>
    </source>
</evidence>
<gene>
    <name evidence="3" type="ORF">BDA99DRAFT_529736</name>
</gene>
<dbReference type="Pfam" id="PF06985">
    <property type="entry name" value="HET"/>
    <property type="match status" value="1"/>
</dbReference>
<comment type="caution">
    <text evidence="3">The sequence shown here is derived from an EMBL/GenBank/DDBJ whole genome shotgun (WGS) entry which is preliminary data.</text>
</comment>
<feature type="domain" description="Heterokaryon incompatibility" evidence="2">
    <location>
        <begin position="176"/>
        <end position="297"/>
    </location>
</feature>
<feature type="region of interest" description="Disordered" evidence="1">
    <location>
        <begin position="146"/>
        <end position="167"/>
    </location>
</feature>
<evidence type="ECO:0000313" key="4">
    <source>
        <dbReference type="Proteomes" id="UP001209540"/>
    </source>
</evidence>
<evidence type="ECO:0000313" key="3">
    <source>
        <dbReference type="EMBL" id="KAI9243922.1"/>
    </source>
</evidence>
<feature type="region of interest" description="Disordered" evidence="1">
    <location>
        <begin position="100"/>
        <end position="119"/>
    </location>
</feature>
<proteinExistence type="predicted"/>
<reference evidence="3" key="2">
    <citation type="submission" date="2023-02" db="EMBL/GenBank/DDBJ databases">
        <authorList>
            <consortium name="DOE Joint Genome Institute"/>
            <person name="Mondo S.J."/>
            <person name="Chang Y."/>
            <person name="Wang Y."/>
            <person name="Ahrendt S."/>
            <person name="Andreopoulos W."/>
            <person name="Barry K."/>
            <person name="Beard J."/>
            <person name="Benny G.L."/>
            <person name="Blankenship S."/>
            <person name="Bonito G."/>
            <person name="Cuomo C."/>
            <person name="Desiro A."/>
            <person name="Gervers K.A."/>
            <person name="Hundley H."/>
            <person name="Kuo A."/>
            <person name="LaButti K."/>
            <person name="Lang B.F."/>
            <person name="Lipzen A."/>
            <person name="O'Donnell K."/>
            <person name="Pangilinan J."/>
            <person name="Reynolds N."/>
            <person name="Sandor L."/>
            <person name="Smith M.W."/>
            <person name="Tsang A."/>
            <person name="Grigoriev I.V."/>
            <person name="Stajich J.E."/>
            <person name="Spatafora J.W."/>
        </authorList>
    </citation>
    <scope>NUCLEOTIDE SEQUENCE</scope>
    <source>
        <strain evidence="3">RSA 2281</strain>
    </source>
</reference>
<dbReference type="InterPro" id="IPR052895">
    <property type="entry name" value="HetReg/Transcr_Mod"/>
</dbReference>
<dbReference type="Proteomes" id="UP001209540">
    <property type="component" value="Unassembled WGS sequence"/>
</dbReference>
<feature type="compositionally biased region" description="Low complexity" evidence="1">
    <location>
        <begin position="101"/>
        <end position="113"/>
    </location>
</feature>
<dbReference type="AlphaFoldDB" id="A0AAD5JLT2"/>
<dbReference type="EMBL" id="JAIXMP010000065">
    <property type="protein sequence ID" value="KAI9243922.1"/>
    <property type="molecule type" value="Genomic_DNA"/>
</dbReference>
<reference evidence="3" key="1">
    <citation type="journal article" date="2022" name="IScience">
        <title>Evolution of zygomycete secretomes and the origins of terrestrial fungal ecologies.</title>
        <authorList>
            <person name="Chang Y."/>
            <person name="Wang Y."/>
            <person name="Mondo S."/>
            <person name="Ahrendt S."/>
            <person name="Andreopoulos W."/>
            <person name="Barry K."/>
            <person name="Beard J."/>
            <person name="Benny G.L."/>
            <person name="Blankenship S."/>
            <person name="Bonito G."/>
            <person name="Cuomo C."/>
            <person name="Desiro A."/>
            <person name="Gervers K.A."/>
            <person name="Hundley H."/>
            <person name="Kuo A."/>
            <person name="LaButti K."/>
            <person name="Lang B.F."/>
            <person name="Lipzen A."/>
            <person name="O'Donnell K."/>
            <person name="Pangilinan J."/>
            <person name="Reynolds N."/>
            <person name="Sandor L."/>
            <person name="Smith M.E."/>
            <person name="Tsang A."/>
            <person name="Grigoriev I.V."/>
            <person name="Stajich J.E."/>
            <person name="Spatafora J.W."/>
        </authorList>
    </citation>
    <scope>NUCLEOTIDE SEQUENCE</scope>
    <source>
        <strain evidence="3">RSA 2281</strain>
    </source>
</reference>
<accession>A0AAD5JLT2</accession>
<dbReference type="InterPro" id="IPR010730">
    <property type="entry name" value="HET"/>
</dbReference>
<keyword evidence="4" id="KW-1185">Reference proteome</keyword>
<dbReference type="PANTHER" id="PTHR24148">
    <property type="entry name" value="ANKYRIN REPEAT DOMAIN-CONTAINING PROTEIN 39 HOMOLOG-RELATED"/>
    <property type="match status" value="1"/>
</dbReference>
<dbReference type="PANTHER" id="PTHR24148:SF64">
    <property type="entry name" value="HETEROKARYON INCOMPATIBILITY DOMAIN-CONTAINING PROTEIN"/>
    <property type="match status" value="1"/>
</dbReference>
<sequence>MYVKYENSQYCITSYKTVDRHPRIPFVPSPTASDGGLVSDRISIECSGMDATKLKSTSTSCGFRPTRLVRTSDFKVVCGSEATNGYCCLSYPWEWSGELATTTEHPSTTTESHQQQQRRTDRGIHLYIEHDADPFTKMMFGLAHQERDAEIDEEESEGEEEIQDNEDNDYYRSYLRRTRKQIKLDNEFFPITRRLYFTEILRQLCYMFEIDYIWYDQLCILQSDHHDKQHEIRQMHQIYGNSLFTLVMIPEMHYMNGGENTRSPPMYREIQTKNAIQRCIQEIATSKWSTRAWTFEEAVLSKRLLFAGRNVHIWSDTLVSTTNPWHVIPHTRRRSLVKKKEKDMYSSNDSMKTMLGNIYDESHLRFIQNLCSITSDSISASSALWHIHRGESTQNHDKIFALANIFPRLMDEMKMDFGYDQPLLPLMSQFYNNLIQHDLSVLCFGKAATSMDTYYGMDRRIDSIGITSWTGVSGSHMLQTPAHPMAPTTSFGKYFVTEEGYLSVYSKSISVSVDMVDRCPNESVIYSYTVKSSGELGSLKATMDRDSYLQVVSYGLTPTHWLSTCPWNPTSSTIVLCATSPPSSSSSSDTTTVWFSLVSSGEVHKRCAILIDVAFDIGMDGFMAYPVITNYGNYRTAIGMCIARNLHLLYDQKELELDEFTIR</sequence>
<name>A0AAD5JLT2_9FUNG</name>